<evidence type="ECO:0000313" key="3">
    <source>
        <dbReference type="Proteomes" id="UP000180036"/>
    </source>
</evidence>
<dbReference type="AlphaFoldDB" id="A0AAP7NA72"/>
<comment type="caution">
    <text evidence="2">The sequence shown here is derived from an EMBL/GenBank/DDBJ whole genome shotgun (WGS) entry which is preliminary data.</text>
</comment>
<sequence length="178" mass="18974">MKKLFVLSFVVLSSFLLAIPSLASEKPSQLEDLSQLGDIVYQDDEITVRDLGNDPLVSNIIAEDPNSVIADEDAGIKPTAVGPGGKAVINAATNGRTIYWTVRPATLWPFHFEGFIKLRYYSGFKRDAPIGGMGALGSSLSGAVHMNKNNGGYATLKGTAYSLDLSKYSVLPGVGTSF</sequence>
<gene>
    <name evidence="2" type="ORF">BKP66_00695</name>
</gene>
<protein>
    <submittedName>
        <fullName evidence="2">Uncharacterized protein</fullName>
    </submittedName>
</protein>
<dbReference type="RefSeq" id="WP_071346756.1">
    <property type="nucleotide sequence ID" value="NZ_MOEA01000001.1"/>
</dbReference>
<accession>A0AAP7NA72</accession>
<name>A0AAP7NA72_BACAM</name>
<feature type="signal peptide" evidence="1">
    <location>
        <begin position="1"/>
        <end position="23"/>
    </location>
</feature>
<keyword evidence="1" id="KW-0732">Signal</keyword>
<organism evidence="2 3">
    <name type="scientific">Bacillus amyloliquefaciens</name>
    <name type="common">Bacillus velezensis</name>
    <dbReference type="NCBI Taxonomy" id="1390"/>
    <lineage>
        <taxon>Bacteria</taxon>
        <taxon>Bacillati</taxon>
        <taxon>Bacillota</taxon>
        <taxon>Bacilli</taxon>
        <taxon>Bacillales</taxon>
        <taxon>Bacillaceae</taxon>
        <taxon>Bacillus</taxon>
        <taxon>Bacillus amyloliquefaciens group</taxon>
    </lineage>
</organism>
<dbReference type="Proteomes" id="UP000180036">
    <property type="component" value="Unassembled WGS sequence"/>
</dbReference>
<dbReference type="EMBL" id="MOEA01000001">
    <property type="protein sequence ID" value="OIK22127.1"/>
    <property type="molecule type" value="Genomic_DNA"/>
</dbReference>
<reference evidence="2 3" key="1">
    <citation type="submission" date="2016-10" db="EMBL/GenBank/DDBJ databases">
        <authorList>
            <person name="Marach S."/>
            <person name="Prathuangwong S."/>
            <person name="Takikawa Y."/>
            <person name="Dohra H."/>
        </authorList>
    </citation>
    <scope>NUCLEOTIDE SEQUENCE [LARGE SCALE GENOMIC DNA]</scope>
    <source>
        <strain evidence="2 3">K2</strain>
    </source>
</reference>
<evidence type="ECO:0000313" key="2">
    <source>
        <dbReference type="EMBL" id="OIK22127.1"/>
    </source>
</evidence>
<evidence type="ECO:0000256" key="1">
    <source>
        <dbReference type="SAM" id="SignalP"/>
    </source>
</evidence>
<proteinExistence type="predicted"/>
<feature type="chain" id="PRO_5042983650" evidence="1">
    <location>
        <begin position="24"/>
        <end position="178"/>
    </location>
</feature>